<dbReference type="InterPro" id="IPR001670">
    <property type="entry name" value="ADH_Fe/GldA"/>
</dbReference>
<gene>
    <name evidence="4" type="ORF">SAMN02745784_01309</name>
</gene>
<dbReference type="Pfam" id="PF25137">
    <property type="entry name" value="ADH_Fe_C"/>
    <property type="match status" value="1"/>
</dbReference>
<dbReference type="Pfam" id="PF00465">
    <property type="entry name" value="Fe-ADH"/>
    <property type="match status" value="1"/>
</dbReference>
<dbReference type="Gene3D" id="3.40.50.1970">
    <property type="match status" value="1"/>
</dbReference>
<dbReference type="GO" id="GO:1990362">
    <property type="term" value="F:butanol dehydrogenase (NAD+) activity"/>
    <property type="evidence" value="ECO:0007669"/>
    <property type="project" value="InterPro"/>
</dbReference>
<dbReference type="PANTHER" id="PTHR43633:SF1">
    <property type="entry name" value="ALCOHOL DEHYDROGENASE YQHD"/>
    <property type="match status" value="1"/>
</dbReference>
<dbReference type="SUPFAM" id="SSF56796">
    <property type="entry name" value="Dehydroquinate synthase-like"/>
    <property type="match status" value="1"/>
</dbReference>
<dbReference type="RefSeq" id="WP_072974504.1">
    <property type="nucleotide sequence ID" value="NZ_FQTY01000004.1"/>
</dbReference>
<keyword evidence="1" id="KW-0560">Oxidoreductase</keyword>
<dbReference type="InterPro" id="IPR044731">
    <property type="entry name" value="BDH-like"/>
</dbReference>
<dbReference type="EMBL" id="FQTY01000004">
    <property type="protein sequence ID" value="SHE63055.1"/>
    <property type="molecule type" value="Genomic_DNA"/>
</dbReference>
<dbReference type="GO" id="GO:0005829">
    <property type="term" value="C:cytosol"/>
    <property type="evidence" value="ECO:0007669"/>
    <property type="project" value="TreeGrafter"/>
</dbReference>
<evidence type="ECO:0000259" key="3">
    <source>
        <dbReference type="Pfam" id="PF25137"/>
    </source>
</evidence>
<feature type="domain" description="Fe-containing alcohol dehydrogenase-like C-terminal" evidence="3">
    <location>
        <begin position="188"/>
        <end position="389"/>
    </location>
</feature>
<dbReference type="FunFam" id="3.40.50.1970:FF:000003">
    <property type="entry name" value="Alcohol dehydrogenase, iron-containing"/>
    <property type="match status" value="1"/>
</dbReference>
<dbReference type="PROSITE" id="PS00060">
    <property type="entry name" value="ADH_IRON_2"/>
    <property type="match status" value="1"/>
</dbReference>
<organism evidence="4 5">
    <name type="scientific">Tissierella praeacuta DSM 18095</name>
    <dbReference type="NCBI Taxonomy" id="1123404"/>
    <lineage>
        <taxon>Bacteria</taxon>
        <taxon>Bacillati</taxon>
        <taxon>Bacillota</taxon>
        <taxon>Tissierellia</taxon>
        <taxon>Tissierellales</taxon>
        <taxon>Tissierellaceae</taxon>
        <taxon>Tissierella</taxon>
    </lineage>
</organism>
<dbReference type="InterPro" id="IPR018211">
    <property type="entry name" value="ADH_Fe_CS"/>
</dbReference>
<reference evidence="5" key="1">
    <citation type="submission" date="2016-11" db="EMBL/GenBank/DDBJ databases">
        <authorList>
            <person name="Varghese N."/>
            <person name="Submissions S."/>
        </authorList>
    </citation>
    <scope>NUCLEOTIDE SEQUENCE [LARGE SCALE GENOMIC DNA]</scope>
    <source>
        <strain evidence="5">DSM 18095</strain>
    </source>
</reference>
<dbReference type="InterPro" id="IPR056798">
    <property type="entry name" value="ADH_Fe_C"/>
</dbReference>
<dbReference type="GO" id="GO:0008106">
    <property type="term" value="F:alcohol dehydrogenase (NADP+) activity"/>
    <property type="evidence" value="ECO:0007669"/>
    <property type="project" value="TreeGrafter"/>
</dbReference>
<dbReference type="GO" id="GO:0046872">
    <property type="term" value="F:metal ion binding"/>
    <property type="evidence" value="ECO:0007669"/>
    <property type="project" value="InterPro"/>
</dbReference>
<evidence type="ECO:0000259" key="2">
    <source>
        <dbReference type="Pfam" id="PF00465"/>
    </source>
</evidence>
<protein>
    <submittedName>
        <fullName evidence="4">Uncharacterized protein</fullName>
    </submittedName>
</protein>
<dbReference type="STRING" id="1123404.SAMN02745784_01309"/>
<evidence type="ECO:0000313" key="5">
    <source>
        <dbReference type="Proteomes" id="UP000184114"/>
    </source>
</evidence>
<dbReference type="AlphaFoldDB" id="A0A1M4V273"/>
<accession>A0A1M4V273</accession>
<feature type="domain" description="Alcohol dehydrogenase iron-type/glycerol dehydrogenase GldA" evidence="2">
    <location>
        <begin position="9"/>
        <end position="177"/>
    </location>
</feature>
<keyword evidence="5" id="KW-1185">Reference proteome</keyword>
<dbReference type="GeneID" id="90995675"/>
<sequence>MLNFNYNIPTKVFFGEGKIEVLGKQIKKHGSRVLLAYGGGSIKKTGIYDEVVKILRENNIPYYELSGIEPNPRVESVEEGVKICRDNDIDFILAVGGGSTIDCSKAIAAAYYYKGNPWDLVIGKAKIEKVLPIGTILTLSATGSEMDAGAVITNMETNQKYGFGHPGFFPKFSILDPRYTYTVSKYQTASGVADIMSHTFEEYFSNEKGAYLQDRLAEAILKTCIKYGGIAIDEPQNYEARANLMWASSLAINGLLGYGKDSLWSVHPLEHELSAYYDITHGVGLAILTPHWMEYVLDEDNLWKFVEYGINVWNIDSNFDDMKIAKLAIEKTSQFFKSLGIPMSLKEVGIDEGKLEIMAKDVIEYKEGPVGNFKPLDYKDVLSIYKKAL</sequence>
<evidence type="ECO:0000313" key="4">
    <source>
        <dbReference type="EMBL" id="SHE63055.1"/>
    </source>
</evidence>
<dbReference type="CDD" id="cd08187">
    <property type="entry name" value="BDH"/>
    <property type="match status" value="1"/>
</dbReference>
<proteinExistence type="predicted"/>
<name>A0A1M4V273_9FIRM</name>
<evidence type="ECO:0000256" key="1">
    <source>
        <dbReference type="ARBA" id="ARBA00023002"/>
    </source>
</evidence>
<dbReference type="Gene3D" id="1.20.1090.10">
    <property type="entry name" value="Dehydroquinate synthase-like - alpha domain"/>
    <property type="match status" value="1"/>
</dbReference>
<dbReference type="Proteomes" id="UP000184114">
    <property type="component" value="Unassembled WGS sequence"/>
</dbReference>
<dbReference type="PANTHER" id="PTHR43633">
    <property type="entry name" value="ALCOHOL DEHYDROGENASE YQHD"/>
    <property type="match status" value="1"/>
</dbReference>
<dbReference type="GO" id="GO:1990002">
    <property type="term" value="F:methylglyoxal reductase (NADPH) (acetol producing) activity"/>
    <property type="evidence" value="ECO:0007669"/>
    <property type="project" value="TreeGrafter"/>
</dbReference>